<dbReference type="Pfam" id="PF06439">
    <property type="entry name" value="3keto-disac_hyd"/>
    <property type="match status" value="1"/>
</dbReference>
<evidence type="ECO:0000259" key="1">
    <source>
        <dbReference type="Pfam" id="PF06439"/>
    </source>
</evidence>
<evidence type="ECO:0000313" key="2">
    <source>
        <dbReference type="EMBL" id="AGA25817.1"/>
    </source>
</evidence>
<organism evidence="2 3">
    <name type="scientific">Singulisphaera acidiphila (strain ATCC BAA-1392 / DSM 18658 / VKM B-2454 / MOB10)</name>
    <dbReference type="NCBI Taxonomy" id="886293"/>
    <lineage>
        <taxon>Bacteria</taxon>
        <taxon>Pseudomonadati</taxon>
        <taxon>Planctomycetota</taxon>
        <taxon>Planctomycetia</taxon>
        <taxon>Isosphaerales</taxon>
        <taxon>Isosphaeraceae</taxon>
        <taxon>Singulisphaera</taxon>
    </lineage>
</organism>
<feature type="domain" description="3-keto-alpha-glucoside-1,2-lyase/3-keto-2-hydroxy-glucal hydratase" evidence="1">
    <location>
        <begin position="49"/>
        <end position="223"/>
    </location>
</feature>
<evidence type="ECO:0000313" key="3">
    <source>
        <dbReference type="Proteomes" id="UP000010798"/>
    </source>
</evidence>
<name>L0D992_SINAD</name>
<dbReference type="OrthoDB" id="268602at2"/>
<sequence length="238" mass="26376">MHRSTLLVTFRAAALAVFLGLGVGPLSALRADDKPAPVVPPRQGPSERIVLFDGKDLKGWDGHEKYWSVQDGAIVGKNDEPVKVSTYLLTDRTFTDFRLTATVKLVTSEMHSGIAFWGRNAPEHGDKYTYAGHLVMFPSGWGLHDLFGRNGLKVDAAPAIKAGKQHDWNALEILAQGNRIRVGVNGSEVLDWRDPEPDRIKKSPIGLQLHSNKAPQEVHFKDLIVETFPKEDRLLTVK</sequence>
<accession>L0D992</accession>
<dbReference type="Gene3D" id="2.60.120.560">
    <property type="entry name" value="Exo-inulinase, domain 1"/>
    <property type="match status" value="1"/>
</dbReference>
<keyword evidence="3" id="KW-1185">Reference proteome</keyword>
<dbReference type="EMBL" id="CP003364">
    <property type="protein sequence ID" value="AGA25817.1"/>
    <property type="molecule type" value="Genomic_DNA"/>
</dbReference>
<dbReference type="STRING" id="886293.Sinac_1435"/>
<dbReference type="HOGENOM" id="CLU_073042_2_0_0"/>
<protein>
    <recommendedName>
        <fullName evidence="1">3-keto-alpha-glucoside-1,2-lyase/3-keto-2-hydroxy-glucal hydratase domain-containing protein</fullName>
    </recommendedName>
</protein>
<dbReference type="Proteomes" id="UP000010798">
    <property type="component" value="Chromosome"/>
</dbReference>
<dbReference type="eggNOG" id="COG2010">
    <property type="taxonomic scope" value="Bacteria"/>
</dbReference>
<dbReference type="RefSeq" id="WP_015244991.1">
    <property type="nucleotide sequence ID" value="NC_019892.1"/>
</dbReference>
<dbReference type="AlphaFoldDB" id="L0D992"/>
<proteinExistence type="predicted"/>
<dbReference type="KEGG" id="saci:Sinac_1435"/>
<gene>
    <name evidence="2" type="ordered locus">Sinac_1435</name>
</gene>
<reference evidence="2 3" key="1">
    <citation type="submission" date="2012-02" db="EMBL/GenBank/DDBJ databases">
        <title>Complete sequence of chromosome of Singulisphaera acidiphila DSM 18658.</title>
        <authorList>
            <consortium name="US DOE Joint Genome Institute (JGI-PGF)"/>
            <person name="Lucas S."/>
            <person name="Copeland A."/>
            <person name="Lapidus A."/>
            <person name="Glavina del Rio T."/>
            <person name="Dalin E."/>
            <person name="Tice H."/>
            <person name="Bruce D."/>
            <person name="Goodwin L."/>
            <person name="Pitluck S."/>
            <person name="Peters L."/>
            <person name="Ovchinnikova G."/>
            <person name="Chertkov O."/>
            <person name="Kyrpides N."/>
            <person name="Mavromatis K."/>
            <person name="Ivanova N."/>
            <person name="Brettin T."/>
            <person name="Detter J.C."/>
            <person name="Han C."/>
            <person name="Larimer F."/>
            <person name="Land M."/>
            <person name="Hauser L."/>
            <person name="Markowitz V."/>
            <person name="Cheng J.-F."/>
            <person name="Hugenholtz P."/>
            <person name="Woyke T."/>
            <person name="Wu D."/>
            <person name="Tindall B."/>
            <person name="Pomrenke H."/>
            <person name="Brambilla E."/>
            <person name="Klenk H.-P."/>
            <person name="Eisen J.A."/>
        </authorList>
    </citation>
    <scope>NUCLEOTIDE SEQUENCE [LARGE SCALE GENOMIC DNA]</scope>
    <source>
        <strain evidence="3">ATCC BAA-1392 / DSM 18658 / VKM B-2454 / MOB10</strain>
    </source>
</reference>
<dbReference type="InterPro" id="IPR010496">
    <property type="entry name" value="AL/BT2_dom"/>
</dbReference>
<dbReference type="GO" id="GO:0016787">
    <property type="term" value="F:hydrolase activity"/>
    <property type="evidence" value="ECO:0007669"/>
    <property type="project" value="InterPro"/>
</dbReference>